<dbReference type="AlphaFoldDB" id="A0A6C2UPR5"/>
<dbReference type="RefSeq" id="WP_136063680.1">
    <property type="nucleotide sequence ID" value="NZ_CAAHFH010000002.1"/>
</dbReference>
<dbReference type="InterPro" id="IPR037524">
    <property type="entry name" value="PA14/GLEYA"/>
</dbReference>
<feature type="domain" description="PA14" evidence="2">
    <location>
        <begin position="166"/>
        <end position="327"/>
    </location>
</feature>
<keyword evidence="1" id="KW-0812">Transmembrane</keyword>
<gene>
    <name evidence="3" type="ORF">SCARR_04372</name>
</gene>
<sequence length="366" mass="41005">MLNKKEKGVVKGAPSGFVVSLLVHAAAFLLAGMLVVFNVVKKEEKKFVPPKAVERPKMNLKKPKVKVRKSSKPKPTTRIVTRVKRASMPDIQLPEMSGMGDGLAGGIGGFEIMPDLSQVSVFGGNQSIGNDFEGRFYDLKRDRRGGTISMEQDPYMTIVGKLAREKMKESLLGRYYRAPNKLFTTHFMIPPITSPMAPDVYGSPETASFFFLVKYTGKLVYKDDIRFRFWGTGDAYCVVTVDDETVLINGWDGRLDYLTHWTSPEPGQSDQYFCGNQLMKVGEWIDLKAGEPKDMKVIFGEYTGGQMGIILLVEVEGMEYPKSRQGGPILPAFKTEEFSRDMLEEIYKLLPEGECVLTNGPVFRDF</sequence>
<protein>
    <recommendedName>
        <fullName evidence="2">PA14 domain-containing protein</fullName>
    </recommendedName>
</protein>
<evidence type="ECO:0000256" key="1">
    <source>
        <dbReference type="SAM" id="Phobius"/>
    </source>
</evidence>
<keyword evidence="1" id="KW-0472">Membrane</keyword>
<dbReference type="PROSITE" id="PS51820">
    <property type="entry name" value="PA14"/>
    <property type="match status" value="1"/>
</dbReference>
<dbReference type="Proteomes" id="UP000346198">
    <property type="component" value="Unassembled WGS sequence"/>
</dbReference>
<keyword evidence="4" id="KW-1185">Reference proteome</keyword>
<dbReference type="EMBL" id="CAAHFH010000002">
    <property type="protein sequence ID" value="VGO22290.1"/>
    <property type="molecule type" value="Genomic_DNA"/>
</dbReference>
<evidence type="ECO:0000313" key="4">
    <source>
        <dbReference type="Proteomes" id="UP000346198"/>
    </source>
</evidence>
<evidence type="ECO:0000259" key="2">
    <source>
        <dbReference type="PROSITE" id="PS51820"/>
    </source>
</evidence>
<evidence type="ECO:0000313" key="3">
    <source>
        <dbReference type="EMBL" id="VGO22290.1"/>
    </source>
</evidence>
<accession>A0A6C2UPR5</accession>
<feature type="transmembrane region" description="Helical" evidence="1">
    <location>
        <begin position="17"/>
        <end position="40"/>
    </location>
</feature>
<proteinExistence type="predicted"/>
<keyword evidence="1" id="KW-1133">Transmembrane helix</keyword>
<name>A0A6C2UPR5_9BACT</name>
<reference evidence="3 4" key="1">
    <citation type="submission" date="2019-04" db="EMBL/GenBank/DDBJ databases">
        <authorList>
            <person name="Van Vliet M D."/>
        </authorList>
    </citation>
    <scope>NUCLEOTIDE SEQUENCE [LARGE SCALE GENOMIC DNA]</scope>
    <source>
        <strain evidence="3 4">F21</strain>
    </source>
</reference>
<organism evidence="3 4">
    <name type="scientific">Pontiella sulfatireligans</name>
    <dbReference type="NCBI Taxonomy" id="2750658"/>
    <lineage>
        <taxon>Bacteria</taxon>
        <taxon>Pseudomonadati</taxon>
        <taxon>Kiritimatiellota</taxon>
        <taxon>Kiritimatiellia</taxon>
        <taxon>Kiritimatiellales</taxon>
        <taxon>Pontiellaceae</taxon>
        <taxon>Pontiella</taxon>
    </lineage>
</organism>